<evidence type="ECO:0000259" key="9">
    <source>
        <dbReference type="PROSITE" id="PS50928"/>
    </source>
</evidence>
<dbReference type="AlphaFoldDB" id="A0A2V1KAH3"/>
<organism evidence="10 11">
    <name type="scientific">Ancrocorticia populi</name>
    <dbReference type="NCBI Taxonomy" id="2175228"/>
    <lineage>
        <taxon>Bacteria</taxon>
        <taxon>Bacillati</taxon>
        <taxon>Actinomycetota</taxon>
        <taxon>Actinomycetes</taxon>
        <taxon>Actinomycetales</taxon>
        <taxon>Actinomycetaceae</taxon>
        <taxon>Ancrocorticia</taxon>
    </lineage>
</organism>
<dbReference type="InterPro" id="IPR035906">
    <property type="entry name" value="MetI-like_sf"/>
</dbReference>
<accession>A0A2V1KAH3</accession>
<dbReference type="GO" id="GO:0005886">
    <property type="term" value="C:plasma membrane"/>
    <property type="evidence" value="ECO:0007669"/>
    <property type="project" value="UniProtKB-SubCell"/>
</dbReference>
<proteinExistence type="inferred from homology"/>
<keyword evidence="7 8" id="KW-0472">Membrane</keyword>
<feature type="transmembrane region" description="Helical" evidence="8">
    <location>
        <begin position="63"/>
        <end position="87"/>
    </location>
</feature>
<dbReference type="Pfam" id="PF00528">
    <property type="entry name" value="BPD_transp_1"/>
    <property type="match status" value="1"/>
</dbReference>
<keyword evidence="3 8" id="KW-0813">Transport</keyword>
<dbReference type="Gene3D" id="1.10.3720.10">
    <property type="entry name" value="MetI-like"/>
    <property type="match status" value="1"/>
</dbReference>
<feature type="transmembrane region" description="Helical" evidence="8">
    <location>
        <begin position="161"/>
        <end position="187"/>
    </location>
</feature>
<evidence type="ECO:0000313" key="10">
    <source>
        <dbReference type="EMBL" id="PWF26473.1"/>
    </source>
</evidence>
<dbReference type="PANTHER" id="PTHR30450:SF1">
    <property type="entry name" value="D-METHIONINE TRANSPORT SYSTEM PERMEASE PROTEIN METI-RELATED"/>
    <property type="match status" value="1"/>
</dbReference>
<dbReference type="RefSeq" id="WP_109093546.1">
    <property type="nucleotide sequence ID" value="NZ_QETB01000003.1"/>
</dbReference>
<evidence type="ECO:0000256" key="8">
    <source>
        <dbReference type="RuleBase" id="RU363032"/>
    </source>
</evidence>
<dbReference type="OrthoDB" id="9793490at2"/>
<gene>
    <name evidence="10" type="ORF">DD236_06345</name>
</gene>
<comment type="subcellular location">
    <subcellularLocation>
        <location evidence="1 8">Cell membrane</location>
        <topology evidence="1 8">Multi-pass membrane protein</topology>
    </subcellularLocation>
</comment>
<name>A0A2V1KAH3_9ACTO</name>
<evidence type="ECO:0000256" key="4">
    <source>
        <dbReference type="ARBA" id="ARBA00022475"/>
    </source>
</evidence>
<dbReference type="SUPFAM" id="SSF161098">
    <property type="entry name" value="MetI-like"/>
    <property type="match status" value="1"/>
</dbReference>
<keyword evidence="5 8" id="KW-0812">Transmembrane</keyword>
<dbReference type="EMBL" id="QETB01000003">
    <property type="protein sequence ID" value="PWF26473.1"/>
    <property type="molecule type" value="Genomic_DNA"/>
</dbReference>
<dbReference type="CDD" id="cd06261">
    <property type="entry name" value="TM_PBP2"/>
    <property type="match status" value="1"/>
</dbReference>
<feature type="transmembrane region" description="Helical" evidence="8">
    <location>
        <begin position="199"/>
        <end position="218"/>
    </location>
</feature>
<protein>
    <submittedName>
        <fullName evidence="10">Metal ABC transporter permease</fullName>
    </submittedName>
</protein>
<dbReference type="PROSITE" id="PS50928">
    <property type="entry name" value="ABC_TM1"/>
    <property type="match status" value="1"/>
</dbReference>
<comment type="similarity">
    <text evidence="2">Belongs to the binding-protein-dependent transport system permease family. CysTW subfamily.</text>
</comment>
<evidence type="ECO:0000256" key="3">
    <source>
        <dbReference type="ARBA" id="ARBA00022448"/>
    </source>
</evidence>
<keyword evidence="4" id="KW-1003">Cell membrane</keyword>
<reference evidence="11" key="1">
    <citation type="submission" date="2018-05" db="EMBL/GenBank/DDBJ databases">
        <authorList>
            <person name="Li Y."/>
        </authorList>
    </citation>
    <scope>NUCLEOTIDE SEQUENCE [LARGE SCALE GENOMIC DNA]</scope>
    <source>
        <strain evidence="11">sk1b4</strain>
    </source>
</reference>
<feature type="transmembrane region" description="Helical" evidence="8">
    <location>
        <begin position="28"/>
        <end position="51"/>
    </location>
</feature>
<sequence>MNILAADDTWFNNPVIQKELWNATSETLLMTAWATLLAGFFGLILGVILTATRPNGILPNRPIYQILGFIVNVGRAIPFIILMVLLINVTRMIVGQANGWQGAMVPLALSAIPYFARMVESNLANVDRGKIEAAQMMGASRYRILTGVIVREAVPTLIQSLTILCITIIGYTAMAGAVGGGGLGALAINQGYYRSEMDILLIIVVVIVVIVSIVQIVGDMLSRLVDHR</sequence>
<evidence type="ECO:0000256" key="6">
    <source>
        <dbReference type="ARBA" id="ARBA00022989"/>
    </source>
</evidence>
<evidence type="ECO:0000313" key="11">
    <source>
        <dbReference type="Proteomes" id="UP000245283"/>
    </source>
</evidence>
<dbReference type="InterPro" id="IPR051322">
    <property type="entry name" value="AA_ABC_Transporter_Permease"/>
</dbReference>
<evidence type="ECO:0000256" key="2">
    <source>
        <dbReference type="ARBA" id="ARBA00007069"/>
    </source>
</evidence>
<dbReference type="Proteomes" id="UP000245283">
    <property type="component" value="Unassembled WGS sequence"/>
</dbReference>
<evidence type="ECO:0000256" key="7">
    <source>
        <dbReference type="ARBA" id="ARBA00023136"/>
    </source>
</evidence>
<comment type="caution">
    <text evidence="10">The sequence shown here is derived from an EMBL/GenBank/DDBJ whole genome shotgun (WGS) entry which is preliminary data.</text>
</comment>
<evidence type="ECO:0000256" key="1">
    <source>
        <dbReference type="ARBA" id="ARBA00004651"/>
    </source>
</evidence>
<keyword evidence="6 8" id="KW-1133">Transmembrane helix</keyword>
<feature type="domain" description="ABC transmembrane type-1" evidence="9">
    <location>
        <begin position="24"/>
        <end position="218"/>
    </location>
</feature>
<dbReference type="PANTHER" id="PTHR30450">
    <property type="entry name" value="ABC TRANSPORTER PERMEASE"/>
    <property type="match status" value="1"/>
</dbReference>
<evidence type="ECO:0000256" key="5">
    <source>
        <dbReference type="ARBA" id="ARBA00022692"/>
    </source>
</evidence>
<dbReference type="GO" id="GO:0048473">
    <property type="term" value="P:D-methionine transmembrane transport"/>
    <property type="evidence" value="ECO:0007669"/>
    <property type="project" value="TreeGrafter"/>
</dbReference>
<dbReference type="FunFam" id="1.10.3720.10:FF:000002">
    <property type="entry name" value="D-methionine ABC transporter permease MetI"/>
    <property type="match status" value="1"/>
</dbReference>
<keyword evidence="11" id="KW-1185">Reference proteome</keyword>
<dbReference type="InterPro" id="IPR000515">
    <property type="entry name" value="MetI-like"/>
</dbReference>